<organism evidence="1 2">
    <name type="scientific">Coemansia aciculifera</name>
    <dbReference type="NCBI Taxonomy" id="417176"/>
    <lineage>
        <taxon>Eukaryota</taxon>
        <taxon>Fungi</taxon>
        <taxon>Fungi incertae sedis</taxon>
        <taxon>Zoopagomycota</taxon>
        <taxon>Kickxellomycotina</taxon>
        <taxon>Kickxellomycetes</taxon>
        <taxon>Kickxellales</taxon>
        <taxon>Kickxellaceae</taxon>
        <taxon>Coemansia</taxon>
    </lineage>
</organism>
<accession>A0ACC1LVM1</accession>
<sequence length="400" mass="43321">GSGGRRHSQAEFESFNERSIAPQFGFDSSQFSRVQESPSAGRHSRVNSVVSPGARARAIEDTRNALSAGTRHVAAAASDSFAWGSPSDAMGRARTGSVASAARMSFQDPRLSFQDPRANALALPHRASYAGSVAPSVVGSAYRDRAVATANNTASASGASATRRPRRSSGQPQNPAAKGKSAIRSNWYHREEMVNAGDAEGQDFASSDEEDFDADGDYDGNMVAQQRLIEKQHRQIFDLGMRNKILEKAMADKCGKPYEALADDLGRTCASNRKANRVIKQLSDELEALKAHCQSLQGQVCQLPHGMTDAERAHMDELNYKLGIETAVSDQFRRKLDERDALCRDTQERLDRETMQSEYWQNMASKLSAELNATAAAASAADPPLSLRARAGTATTMSES</sequence>
<comment type="caution">
    <text evidence="1">The sequence shown here is derived from an EMBL/GenBank/DDBJ whole genome shotgun (WGS) entry which is preliminary data.</text>
</comment>
<evidence type="ECO:0000313" key="2">
    <source>
        <dbReference type="Proteomes" id="UP001139981"/>
    </source>
</evidence>
<evidence type="ECO:0000313" key="1">
    <source>
        <dbReference type="EMBL" id="KAJ2881699.1"/>
    </source>
</evidence>
<gene>
    <name evidence="1" type="ORF">IWW38_005761</name>
</gene>
<reference evidence="1" key="1">
    <citation type="submission" date="2022-07" db="EMBL/GenBank/DDBJ databases">
        <title>Phylogenomic reconstructions and comparative analyses of Kickxellomycotina fungi.</title>
        <authorList>
            <person name="Reynolds N.K."/>
            <person name="Stajich J.E."/>
            <person name="Barry K."/>
            <person name="Grigoriev I.V."/>
            <person name="Crous P."/>
            <person name="Smith M.E."/>
        </authorList>
    </citation>
    <scope>NUCLEOTIDE SEQUENCE</scope>
    <source>
        <strain evidence="1">CBS 190363</strain>
    </source>
</reference>
<dbReference type="EMBL" id="JANBVB010002895">
    <property type="protein sequence ID" value="KAJ2881699.1"/>
    <property type="molecule type" value="Genomic_DNA"/>
</dbReference>
<keyword evidence="2" id="KW-1185">Reference proteome</keyword>
<proteinExistence type="predicted"/>
<feature type="non-terminal residue" evidence="1">
    <location>
        <position position="400"/>
    </location>
</feature>
<protein>
    <submittedName>
        <fullName evidence="1">Uncharacterized protein</fullName>
    </submittedName>
</protein>
<name>A0ACC1LVM1_9FUNG</name>
<dbReference type="Proteomes" id="UP001139981">
    <property type="component" value="Unassembled WGS sequence"/>
</dbReference>
<feature type="non-terminal residue" evidence="1">
    <location>
        <position position="1"/>
    </location>
</feature>